<dbReference type="Proteomes" id="UP001055115">
    <property type="component" value="Unassembled WGS sequence"/>
</dbReference>
<name>A0AA37P8H2_9PEZI</name>
<dbReference type="RefSeq" id="XP_049129934.1">
    <property type="nucleotide sequence ID" value="XM_049273977.1"/>
</dbReference>
<evidence type="ECO:0000313" key="1">
    <source>
        <dbReference type="EMBL" id="GKT47584.1"/>
    </source>
</evidence>
<reference evidence="1 2" key="1">
    <citation type="submission" date="2022-03" db="EMBL/GenBank/DDBJ databases">
        <title>Genome data of Colletotrichum spp.</title>
        <authorList>
            <person name="Utami Y.D."/>
            <person name="Hiruma K."/>
        </authorList>
    </citation>
    <scope>NUCLEOTIDE SEQUENCE [LARGE SCALE GENOMIC DNA]</scope>
    <source>
        <strain evidence="1 2">MAFF 239500</strain>
    </source>
</reference>
<comment type="caution">
    <text evidence="1">The sequence shown here is derived from an EMBL/GenBank/DDBJ whole genome shotgun (WGS) entry which is preliminary data.</text>
</comment>
<gene>
    <name evidence="1" type="ORF">ColSpa_07765</name>
</gene>
<evidence type="ECO:0000313" key="2">
    <source>
        <dbReference type="Proteomes" id="UP001055115"/>
    </source>
</evidence>
<sequence>MIVMEQEIDNGAEVMDGWMDGWMVRTPRRVAEERTGDRQKMYSSGLKRGEVNVRVVQVEAGASPRVAAVVD</sequence>
<dbReference type="EMBL" id="BQXU01000020">
    <property type="protein sequence ID" value="GKT47584.1"/>
    <property type="molecule type" value="Genomic_DNA"/>
</dbReference>
<organism evidence="1 2">
    <name type="scientific">Colletotrichum spaethianum</name>
    <dbReference type="NCBI Taxonomy" id="700344"/>
    <lineage>
        <taxon>Eukaryota</taxon>
        <taxon>Fungi</taxon>
        <taxon>Dikarya</taxon>
        <taxon>Ascomycota</taxon>
        <taxon>Pezizomycotina</taxon>
        <taxon>Sordariomycetes</taxon>
        <taxon>Hypocreomycetidae</taxon>
        <taxon>Glomerellales</taxon>
        <taxon>Glomerellaceae</taxon>
        <taxon>Colletotrichum</taxon>
        <taxon>Colletotrichum spaethianum species complex</taxon>
    </lineage>
</organism>
<keyword evidence="2" id="KW-1185">Reference proteome</keyword>
<accession>A0AA37P8H2</accession>
<dbReference type="AlphaFoldDB" id="A0AA37P8H2"/>
<dbReference type="GeneID" id="73328567"/>
<protein>
    <submittedName>
        <fullName evidence="1">Uncharacterized protein</fullName>
    </submittedName>
</protein>
<proteinExistence type="predicted"/>